<protein>
    <submittedName>
        <fullName evidence="1">Uncharacterized protein</fullName>
    </submittedName>
</protein>
<reference evidence="1 2" key="1">
    <citation type="submission" date="2021-03" db="EMBL/GenBank/DDBJ databases">
        <title>Whole genome shotgun sequence of Actinoplanes toevensis NBRC 105298.</title>
        <authorList>
            <person name="Komaki H."/>
            <person name="Tamura T."/>
        </authorList>
    </citation>
    <scope>NUCLEOTIDE SEQUENCE [LARGE SCALE GENOMIC DNA]</scope>
    <source>
        <strain evidence="1 2">NBRC 105298</strain>
    </source>
</reference>
<sequence length="126" mass="14906">MTERLDPYGTWGDWDLDRFKVEIVRWRDGSHPPDGIFDLVNRWWPRLEQPAERSGAVDISDDDPDGNLWWMWVPDAKWLDEEAGYFRVQCRFAVYELTRPPRLTCRQFRTVQSMTPADVDRADGMG</sequence>
<evidence type="ECO:0000313" key="2">
    <source>
        <dbReference type="Proteomes" id="UP000677082"/>
    </source>
</evidence>
<accession>A0A919T3J5</accession>
<dbReference type="RefSeq" id="WP_213004705.1">
    <property type="nucleotide sequence ID" value="NZ_BOQN01000006.1"/>
</dbReference>
<keyword evidence="2" id="KW-1185">Reference proteome</keyword>
<organism evidence="1 2">
    <name type="scientific">Paractinoplanes toevensis</name>
    <dbReference type="NCBI Taxonomy" id="571911"/>
    <lineage>
        <taxon>Bacteria</taxon>
        <taxon>Bacillati</taxon>
        <taxon>Actinomycetota</taxon>
        <taxon>Actinomycetes</taxon>
        <taxon>Micromonosporales</taxon>
        <taxon>Micromonosporaceae</taxon>
        <taxon>Paractinoplanes</taxon>
    </lineage>
</organism>
<evidence type="ECO:0000313" key="1">
    <source>
        <dbReference type="EMBL" id="GIM88719.1"/>
    </source>
</evidence>
<name>A0A919T3J5_9ACTN</name>
<dbReference type="AlphaFoldDB" id="A0A919T3J5"/>
<proteinExistence type="predicted"/>
<dbReference type="Proteomes" id="UP000677082">
    <property type="component" value="Unassembled WGS sequence"/>
</dbReference>
<gene>
    <name evidence="1" type="ORF">Ato02nite_005120</name>
</gene>
<dbReference type="EMBL" id="BOQN01000006">
    <property type="protein sequence ID" value="GIM88719.1"/>
    <property type="molecule type" value="Genomic_DNA"/>
</dbReference>
<comment type="caution">
    <text evidence="1">The sequence shown here is derived from an EMBL/GenBank/DDBJ whole genome shotgun (WGS) entry which is preliminary data.</text>
</comment>